<name>A0A0H5Q0K9_9ZZZZ</name>
<dbReference type="AlphaFoldDB" id="A0A0H5Q0K9"/>
<reference evidence="1" key="1">
    <citation type="submission" date="2015-06" db="EMBL/GenBank/DDBJ databases">
        <authorList>
            <person name="Joergensen T."/>
        </authorList>
    </citation>
    <scope>NUCLEOTIDE SEQUENCE</scope>
    <source>
        <strain evidence="1">RGRH0612</strain>
    </source>
</reference>
<accession>A0A0H5Q0K9</accession>
<proteinExistence type="predicted"/>
<sequence>MLAQTIIRILKSKGIRGGILTVNVQLDRPASYSTVKKLNIPADYVMDGRRQVLYFRPFNFFENWARLLWGYYRQDDYDVLDFDPEESGNAHVLCEGSERHVHLVIVGFNRMGRALLLEALRIGHYPNFDEKTGANKTVITVVDPEMDILRPQFESQYPYIKEVDDVEIEYRKARVEDPAIRAMLERSATGGRELLTVAVCLSDPDMSLATGLSLPEALYFRIEDKEITSNGNVRILIRQELQKGIGAILKSDEHKYRHVKVFGMLTEGISRELLDDTASMWVNANFTDKKIIEDADIKKARMLWYRTSEDFRYSNRYQIEMYDIYERYEDCTPKETLYRMEHLRWCSERRVFGYRRSEIKDKKYKTHHLLVPYSELPAKEKNKDMAVIETRRLIESLCKGDCTAENAQSS</sequence>
<organism evidence="1">
    <name type="scientific">uncultured prokaryote</name>
    <dbReference type="NCBI Taxonomy" id="198431"/>
    <lineage>
        <taxon>unclassified sequences</taxon>
        <taxon>environmental samples</taxon>
    </lineage>
</organism>
<evidence type="ECO:0000313" key="1">
    <source>
        <dbReference type="EMBL" id="CRY95383.1"/>
    </source>
</evidence>
<dbReference type="EMBL" id="LN853241">
    <property type="protein sequence ID" value="CRY95383.1"/>
    <property type="molecule type" value="Genomic_DNA"/>
</dbReference>
<evidence type="ECO:0008006" key="2">
    <source>
        <dbReference type="Google" id="ProtNLM"/>
    </source>
</evidence>
<protein>
    <recommendedName>
        <fullName evidence="2">Ryanodine receptor Ryr domain-containing protein</fullName>
    </recommendedName>
</protein>
<reference evidence="1" key="2">
    <citation type="submission" date="2015-07" db="EMBL/GenBank/DDBJ databases">
        <title>Plasmids, circular viruses and viroids from rat gut.</title>
        <authorList>
            <person name="Jorgensen T.J."/>
            <person name="Hansen M.A."/>
            <person name="Xu Z."/>
            <person name="Tabak M.A."/>
            <person name="Sorensen S.J."/>
            <person name="Hansen L.H."/>
        </authorList>
    </citation>
    <scope>NUCLEOTIDE SEQUENCE</scope>
    <source>
        <strain evidence="1">RGRH0612</strain>
    </source>
</reference>
<dbReference type="Gene3D" id="6.20.350.10">
    <property type="match status" value="1"/>
</dbReference>